<dbReference type="GO" id="GO:0003924">
    <property type="term" value="F:GTPase activity"/>
    <property type="evidence" value="ECO:0007669"/>
    <property type="project" value="InterPro"/>
</dbReference>
<feature type="region of interest" description="Disordered" evidence="4">
    <location>
        <begin position="638"/>
        <end position="661"/>
    </location>
</feature>
<dbReference type="InterPro" id="IPR027417">
    <property type="entry name" value="P-loop_NTPase"/>
</dbReference>
<accession>A0A7Y9LCA6</accession>
<protein>
    <submittedName>
        <fullName evidence="6">Ribosomal protection tetracycline resistance protein</fullName>
    </submittedName>
</protein>
<dbReference type="Pfam" id="PF00679">
    <property type="entry name" value="EFG_C"/>
    <property type="match status" value="1"/>
</dbReference>
<dbReference type="EMBL" id="JACCBU010000001">
    <property type="protein sequence ID" value="NYE71653.1"/>
    <property type="molecule type" value="Genomic_DNA"/>
</dbReference>
<dbReference type="PANTHER" id="PTHR43261">
    <property type="entry name" value="TRANSLATION ELONGATION FACTOR G-RELATED"/>
    <property type="match status" value="1"/>
</dbReference>
<dbReference type="InterPro" id="IPR053905">
    <property type="entry name" value="EF-G-like_DII"/>
</dbReference>
<dbReference type="SUPFAM" id="SSF52540">
    <property type="entry name" value="P-loop containing nucleoside triphosphate hydrolases"/>
    <property type="match status" value="1"/>
</dbReference>
<evidence type="ECO:0000313" key="6">
    <source>
        <dbReference type="EMBL" id="NYE71653.1"/>
    </source>
</evidence>
<dbReference type="InterPro" id="IPR005225">
    <property type="entry name" value="Small_GTP-bd"/>
</dbReference>
<keyword evidence="7" id="KW-1185">Reference proteome</keyword>
<feature type="compositionally biased region" description="Basic and acidic residues" evidence="4">
    <location>
        <begin position="638"/>
        <end position="654"/>
    </location>
</feature>
<dbReference type="Gene3D" id="3.30.70.870">
    <property type="entry name" value="Elongation Factor G (Translational Gtpase), domain 3"/>
    <property type="match status" value="1"/>
</dbReference>
<dbReference type="Gene3D" id="3.40.50.300">
    <property type="entry name" value="P-loop containing nucleotide triphosphate hydrolases"/>
    <property type="match status" value="1"/>
</dbReference>
<dbReference type="PRINTS" id="PR01037">
    <property type="entry name" value="TCRTETOQM"/>
</dbReference>
<dbReference type="Pfam" id="PF00009">
    <property type="entry name" value="GTP_EFTU"/>
    <property type="match status" value="1"/>
</dbReference>
<evidence type="ECO:0000256" key="3">
    <source>
        <dbReference type="ARBA" id="ARBA00023134"/>
    </source>
</evidence>
<dbReference type="InterPro" id="IPR014721">
    <property type="entry name" value="Ribsml_uS5_D2-typ_fold_subgr"/>
</dbReference>
<dbReference type="SUPFAM" id="SSF54980">
    <property type="entry name" value="EF-G C-terminal domain-like"/>
    <property type="match status" value="2"/>
</dbReference>
<dbReference type="GO" id="GO:0032790">
    <property type="term" value="P:ribosome disassembly"/>
    <property type="evidence" value="ECO:0007669"/>
    <property type="project" value="TreeGrafter"/>
</dbReference>
<keyword evidence="3" id="KW-0342">GTP-binding</keyword>
<dbReference type="GO" id="GO:0006412">
    <property type="term" value="P:translation"/>
    <property type="evidence" value="ECO:0007669"/>
    <property type="project" value="UniProtKB-KW"/>
</dbReference>
<keyword evidence="2" id="KW-0648">Protein biosynthesis</keyword>
<proteinExistence type="predicted"/>
<dbReference type="Pfam" id="PF22042">
    <property type="entry name" value="EF-G_D2"/>
    <property type="match status" value="1"/>
</dbReference>
<dbReference type="PROSITE" id="PS51722">
    <property type="entry name" value="G_TR_2"/>
    <property type="match status" value="1"/>
</dbReference>
<dbReference type="RefSeq" id="WP_179751953.1">
    <property type="nucleotide sequence ID" value="NZ_JACCBU010000001.1"/>
</dbReference>
<dbReference type="PRINTS" id="PR00315">
    <property type="entry name" value="ELONGATNFCT"/>
</dbReference>
<dbReference type="SUPFAM" id="SSF50447">
    <property type="entry name" value="Translation proteins"/>
    <property type="match status" value="1"/>
</dbReference>
<dbReference type="NCBIfam" id="TIGR00231">
    <property type="entry name" value="small_GTP"/>
    <property type="match status" value="1"/>
</dbReference>
<dbReference type="InterPro" id="IPR000795">
    <property type="entry name" value="T_Tr_GTP-bd_dom"/>
</dbReference>
<evidence type="ECO:0000256" key="1">
    <source>
        <dbReference type="ARBA" id="ARBA00022741"/>
    </source>
</evidence>
<evidence type="ECO:0000256" key="4">
    <source>
        <dbReference type="SAM" id="MobiDB-lite"/>
    </source>
</evidence>
<sequence length="661" mass="70447">MHRSATSKAAAAPDHSPAGTRRWLNLGVLAHVDAGKTSLTEALLHAGGALDQLGRVDDGTTQTDTLALERRRGITIRTAVASFAVGDVTVNLVDTPGHPDFIAEVDRSLAVLDGAILVLSAVEGVQAQTIVLYRALRRLGVPVVFMINKIDRSGADPDRVIAAIRRRLTPSVIPLGTVRDPGTPTAAPVPLDFDDPGTAEAVTVRLADHDDAVLQSWVDHGRLLDPAGFTAALGRLTRRGVCQPLTYGSAVTGAGVAELNTIVTELMPAETADPAGPVSGQVFKIERDDSGDRVCSVRIRTGTLSVRDPVPVGTEEAGRVTRLEVFEPGGPAHRDRAVAGQIARVHGLGKARLGDRLGAAPAGLPELNFPPPALETTIIARNRDQQHTLHVALSELGDRDPLIRLRTDDQGASRISIYGEVQQQVIADTLLLEHGIEVDFHSTTVICVERPAGIGRAVLRMGDPDHLFGYTFGVTVEPHRPGAGLELILDVPRSQVPMHVYSTVDAFREALARYVELPLGAGPYGWRVTDLRLTVTESDFIPPGPSTTHVKHTVEQVVAEAVRQAGTIVCEPVDRFTLEAPVDAISGTLALIGRHRGVPGTPMINGALAVITGTIPTAALDPIRRNLHNATHGEGLLESRLDHYTPTHSADRSPKPAWRLS</sequence>
<dbReference type="AlphaFoldDB" id="A0A7Y9LCA6"/>
<dbReference type="GO" id="GO:0005525">
    <property type="term" value="F:GTP binding"/>
    <property type="evidence" value="ECO:0007669"/>
    <property type="project" value="UniProtKB-KW"/>
</dbReference>
<gene>
    <name evidence="6" type="ORF">BKA15_002982</name>
</gene>
<keyword evidence="1" id="KW-0547">Nucleotide-binding</keyword>
<dbReference type="InterPro" id="IPR009000">
    <property type="entry name" value="Transl_B-barrel_sf"/>
</dbReference>
<dbReference type="Proteomes" id="UP000569914">
    <property type="component" value="Unassembled WGS sequence"/>
</dbReference>
<dbReference type="Gene3D" id="2.40.30.10">
    <property type="entry name" value="Translation factors"/>
    <property type="match status" value="1"/>
</dbReference>
<evidence type="ECO:0000259" key="5">
    <source>
        <dbReference type="PROSITE" id="PS51722"/>
    </source>
</evidence>
<feature type="domain" description="Tr-type G" evidence="5">
    <location>
        <begin position="21"/>
        <end position="275"/>
    </location>
</feature>
<dbReference type="Gene3D" id="3.30.230.10">
    <property type="match status" value="1"/>
</dbReference>
<organism evidence="6 7">
    <name type="scientific">Microlunatus parietis</name>
    <dbReference type="NCBI Taxonomy" id="682979"/>
    <lineage>
        <taxon>Bacteria</taxon>
        <taxon>Bacillati</taxon>
        <taxon>Actinomycetota</taxon>
        <taxon>Actinomycetes</taxon>
        <taxon>Propionibacteriales</taxon>
        <taxon>Propionibacteriaceae</taxon>
        <taxon>Microlunatus</taxon>
    </lineage>
</organism>
<dbReference type="InterPro" id="IPR035647">
    <property type="entry name" value="EFG_III/V"/>
</dbReference>
<comment type="caution">
    <text evidence="6">The sequence shown here is derived from an EMBL/GenBank/DDBJ whole genome shotgun (WGS) entry which is preliminary data.</text>
</comment>
<dbReference type="PANTHER" id="PTHR43261:SF1">
    <property type="entry name" value="RIBOSOME-RELEASING FACTOR 2, MITOCHONDRIAL"/>
    <property type="match status" value="1"/>
</dbReference>
<dbReference type="PROSITE" id="PS00301">
    <property type="entry name" value="G_TR_1"/>
    <property type="match status" value="1"/>
</dbReference>
<dbReference type="InterPro" id="IPR000640">
    <property type="entry name" value="EFG_V-like"/>
</dbReference>
<evidence type="ECO:0000313" key="7">
    <source>
        <dbReference type="Proteomes" id="UP000569914"/>
    </source>
</evidence>
<evidence type="ECO:0000256" key="2">
    <source>
        <dbReference type="ARBA" id="ARBA00022917"/>
    </source>
</evidence>
<reference evidence="6 7" key="1">
    <citation type="submission" date="2020-07" db="EMBL/GenBank/DDBJ databases">
        <title>Sequencing the genomes of 1000 actinobacteria strains.</title>
        <authorList>
            <person name="Klenk H.-P."/>
        </authorList>
    </citation>
    <scope>NUCLEOTIDE SEQUENCE [LARGE SCALE GENOMIC DNA]</scope>
    <source>
        <strain evidence="6 7">DSM 22083</strain>
    </source>
</reference>
<name>A0A7Y9LCA6_9ACTN</name>
<dbReference type="InterPro" id="IPR031157">
    <property type="entry name" value="G_TR_CS"/>
</dbReference>